<evidence type="ECO:0000256" key="1">
    <source>
        <dbReference type="ARBA" id="ARBA00004496"/>
    </source>
</evidence>
<feature type="domain" description="PDZ" evidence="10">
    <location>
        <begin position="5"/>
        <end position="87"/>
    </location>
</feature>
<dbReference type="InterPro" id="IPR001781">
    <property type="entry name" value="Znf_LIM"/>
</dbReference>
<dbReference type="InterPro" id="IPR050604">
    <property type="entry name" value="PDZ-LIM_domain"/>
</dbReference>
<feature type="domain" description="LIM zinc-binding" evidence="9">
    <location>
        <begin position="459"/>
        <end position="518"/>
    </location>
</feature>
<feature type="coiled-coil region" evidence="7">
    <location>
        <begin position="693"/>
        <end position="720"/>
    </location>
</feature>
<dbReference type="PROSITE" id="PS50106">
    <property type="entry name" value="PDZ"/>
    <property type="match status" value="1"/>
</dbReference>
<evidence type="ECO:0000256" key="8">
    <source>
        <dbReference type="SAM" id="MobiDB-lite"/>
    </source>
</evidence>
<feature type="coiled-coil region" evidence="7">
    <location>
        <begin position="585"/>
        <end position="612"/>
    </location>
</feature>
<keyword evidence="11" id="KW-1185">Reference proteome</keyword>
<dbReference type="Proteomes" id="UP001652625">
    <property type="component" value="Chromosome 05"/>
</dbReference>
<dbReference type="PANTHER" id="PTHR24214:SF38">
    <property type="entry name" value="PDZ AND LIM DOMAIN PROTEIN ZASP-RELATED"/>
    <property type="match status" value="1"/>
</dbReference>
<keyword evidence="4 6" id="KW-0862">Zinc</keyword>
<feature type="region of interest" description="Disordered" evidence="8">
    <location>
        <begin position="387"/>
        <end position="450"/>
    </location>
</feature>
<evidence type="ECO:0000256" key="4">
    <source>
        <dbReference type="ARBA" id="ARBA00022833"/>
    </source>
</evidence>
<accession>A0ABM4BYI9</accession>
<dbReference type="SUPFAM" id="SSF57716">
    <property type="entry name" value="Glucocorticoid receptor-like (DNA-binding domain)"/>
    <property type="match status" value="2"/>
</dbReference>
<dbReference type="SMART" id="SM00132">
    <property type="entry name" value="LIM"/>
    <property type="match status" value="1"/>
</dbReference>
<gene>
    <name evidence="12" type="primary">LOC100200433</name>
</gene>
<dbReference type="Pfam" id="PF00595">
    <property type="entry name" value="PDZ"/>
    <property type="match status" value="1"/>
</dbReference>
<dbReference type="InterPro" id="IPR036034">
    <property type="entry name" value="PDZ_sf"/>
</dbReference>
<proteinExistence type="predicted"/>
<protein>
    <submittedName>
        <fullName evidence="12">LIM domain-binding protein 3 isoform X1</fullName>
    </submittedName>
</protein>
<feature type="region of interest" description="Disordered" evidence="8">
    <location>
        <begin position="262"/>
        <end position="289"/>
    </location>
</feature>
<comment type="subcellular location">
    <subcellularLocation>
        <location evidence="1">Cytoplasm</location>
    </subcellularLocation>
</comment>
<dbReference type="InterPro" id="IPR001478">
    <property type="entry name" value="PDZ"/>
</dbReference>
<reference evidence="12" key="1">
    <citation type="submission" date="2025-08" db="UniProtKB">
        <authorList>
            <consortium name="RefSeq"/>
        </authorList>
    </citation>
    <scope>IDENTIFICATION</scope>
</reference>
<dbReference type="CDD" id="cd09361">
    <property type="entry name" value="LIM1_Enigma_like"/>
    <property type="match status" value="1"/>
</dbReference>
<evidence type="ECO:0000256" key="6">
    <source>
        <dbReference type="PROSITE-ProRule" id="PRU00125"/>
    </source>
</evidence>
<dbReference type="PROSITE" id="PS50023">
    <property type="entry name" value="LIM_DOMAIN_2"/>
    <property type="match status" value="1"/>
</dbReference>
<evidence type="ECO:0000313" key="11">
    <source>
        <dbReference type="Proteomes" id="UP001652625"/>
    </source>
</evidence>
<dbReference type="RefSeq" id="XP_065654295.1">
    <property type="nucleotide sequence ID" value="XM_065798223.1"/>
</dbReference>
<evidence type="ECO:0000259" key="10">
    <source>
        <dbReference type="PROSITE" id="PS50106"/>
    </source>
</evidence>
<dbReference type="SUPFAM" id="SSF50156">
    <property type="entry name" value="PDZ domain-like"/>
    <property type="match status" value="1"/>
</dbReference>
<dbReference type="PANTHER" id="PTHR24214">
    <property type="entry name" value="PDZ AND LIM DOMAIN PROTEIN ZASP"/>
    <property type="match status" value="1"/>
</dbReference>
<evidence type="ECO:0000256" key="5">
    <source>
        <dbReference type="ARBA" id="ARBA00023038"/>
    </source>
</evidence>
<evidence type="ECO:0000256" key="2">
    <source>
        <dbReference type="ARBA" id="ARBA00022490"/>
    </source>
</evidence>
<keyword evidence="3 6" id="KW-0479">Metal-binding</keyword>
<feature type="compositionally biased region" description="Polar residues" evidence="8">
    <location>
        <begin position="387"/>
        <end position="415"/>
    </location>
</feature>
<organism evidence="11 12">
    <name type="scientific">Hydra vulgaris</name>
    <name type="common">Hydra</name>
    <name type="synonym">Hydra attenuata</name>
    <dbReference type="NCBI Taxonomy" id="6087"/>
    <lineage>
        <taxon>Eukaryota</taxon>
        <taxon>Metazoa</taxon>
        <taxon>Cnidaria</taxon>
        <taxon>Hydrozoa</taxon>
        <taxon>Hydroidolina</taxon>
        <taxon>Anthoathecata</taxon>
        <taxon>Aplanulata</taxon>
        <taxon>Hydridae</taxon>
        <taxon>Hydra</taxon>
    </lineage>
</organism>
<keyword evidence="7" id="KW-0175">Coiled coil</keyword>
<dbReference type="PROSITE" id="PS00478">
    <property type="entry name" value="LIM_DOMAIN_1"/>
    <property type="match status" value="1"/>
</dbReference>
<evidence type="ECO:0000256" key="7">
    <source>
        <dbReference type="SAM" id="Coils"/>
    </source>
</evidence>
<dbReference type="GeneID" id="100200433"/>
<dbReference type="Gene3D" id="2.10.110.10">
    <property type="entry name" value="Cysteine Rich Protein"/>
    <property type="match status" value="1"/>
</dbReference>
<dbReference type="Gene3D" id="2.30.42.10">
    <property type="match status" value="1"/>
</dbReference>
<sequence>MSSDLYEVILDGGGPWGIRLQGGKDFGIPLNIARVTPGSKAANKRLIDGDQIMEINYTPTETLTHMEAQNIIKNAGDKLQLKLKPGKGVSLGEIKQVGSGAFAANPSQTLYVTETVHSADVDHKYNAKPRAFGTTEPTASAAVSGKKFDPAEYARKKKEELEKYKEEKNNPKEIDSDVLKMLQNTHVNQGQGSFARLENQLQHEGTPQPTAFRMTAEGTDLTDVSPGSRQVMEDLKNRGTTGLSSTGNTTSRSFKLLQKITDDADDDLPPPPPDMFDHEHEAPKSGGTFKSMQHHIEAGTADEIKTVFSQPPGQRGQPIYAGPPKKITSPQGYVNPAPKSSMASGPNFKVGKAAAPTFKANPVQTYLSKPPPPPAVNAQEIQNPNSRLLSNSQYPSPQQTYESNKPSSPTNSYQQPVGGPGRFSPQSYGNPPPQPAGNINKIMTKGSPQSTTVTPQKGLVCHACEQPLIGPFVSAIGRTWHPEHFCCSACNTSLQNQAFVEENNSLYCEKCYNQYFAPKCAHCNNAIIGTATNDIICDMCLASADRVFDPLQCSLSINWLMKQLNEVNSSTDAAARQISENNARIKKARIAISKANADRKSHEEKISLCEKEIVKVSQALELKQKMLAAGANLRSANEKFAANMQILQSDLDTAKCKLYSWQSTLAEITTGYKLKCERLEVAQQRRCNLHIKMNELQTTLDEMNRRIKEIKRKQESRTQAGVTMLEEVKLLEFAVEEVETRKVFAEQHLESLRLYEEMLKSEHLQQRVANLNLQDEVEIAQRKKKDLMRQLNISHPMQVLR</sequence>
<name>A0ABM4BYI9_HYDVU</name>
<evidence type="ECO:0000259" key="9">
    <source>
        <dbReference type="PROSITE" id="PS50023"/>
    </source>
</evidence>
<feature type="region of interest" description="Disordered" evidence="8">
    <location>
        <begin position="307"/>
        <end position="348"/>
    </location>
</feature>
<dbReference type="SUPFAM" id="SSF57997">
    <property type="entry name" value="Tropomyosin"/>
    <property type="match status" value="1"/>
</dbReference>
<dbReference type="Pfam" id="PF00412">
    <property type="entry name" value="LIM"/>
    <property type="match status" value="1"/>
</dbReference>
<evidence type="ECO:0000256" key="3">
    <source>
        <dbReference type="ARBA" id="ARBA00022723"/>
    </source>
</evidence>
<dbReference type="SMART" id="SM00228">
    <property type="entry name" value="PDZ"/>
    <property type="match status" value="1"/>
</dbReference>
<keyword evidence="5 6" id="KW-0440">LIM domain</keyword>
<keyword evidence="2" id="KW-0963">Cytoplasm</keyword>
<evidence type="ECO:0000313" key="12">
    <source>
        <dbReference type="RefSeq" id="XP_065654295.1"/>
    </source>
</evidence>
<dbReference type="CDD" id="cd06753">
    <property type="entry name" value="PDZ_PDLIM-like"/>
    <property type="match status" value="1"/>
</dbReference>